<name>A0A8S1RSB9_9CILI</name>
<keyword evidence="3" id="KW-1185">Reference proteome</keyword>
<dbReference type="EMBL" id="CAJJDN010000269">
    <property type="protein sequence ID" value="CAD8130210.1"/>
    <property type="molecule type" value="Genomic_DNA"/>
</dbReference>
<reference evidence="2" key="1">
    <citation type="submission" date="2021-01" db="EMBL/GenBank/DDBJ databases">
        <authorList>
            <consortium name="Genoscope - CEA"/>
            <person name="William W."/>
        </authorList>
    </citation>
    <scope>NUCLEOTIDE SEQUENCE</scope>
</reference>
<comment type="caution">
    <text evidence="2">The sequence shown here is derived from an EMBL/GenBank/DDBJ whole genome shotgun (WGS) entry which is preliminary data.</text>
</comment>
<proteinExistence type="predicted"/>
<sequence>MTLKQMQLYSQKIIYCQLLCNSISTLIFNVIIACIFKILEESERIKSCINKSQDQSKFQKNSNKCGVSNSFKVYCYIYSIICSLSLVRGFSGSSLEFYFPLMNERKIFYESQQAGYR</sequence>
<accession>A0A8S1RSB9</accession>
<dbReference type="PROSITE" id="PS51257">
    <property type="entry name" value="PROKAR_LIPOPROTEIN"/>
    <property type="match status" value="1"/>
</dbReference>
<gene>
    <name evidence="2" type="ORF">PSON_ATCC_30995.1.T2690010</name>
</gene>
<dbReference type="Proteomes" id="UP000692954">
    <property type="component" value="Unassembled WGS sequence"/>
</dbReference>
<evidence type="ECO:0000313" key="2">
    <source>
        <dbReference type="EMBL" id="CAD8130210.1"/>
    </source>
</evidence>
<dbReference type="OrthoDB" id="339469at2759"/>
<organism evidence="2 3">
    <name type="scientific">Paramecium sonneborni</name>
    <dbReference type="NCBI Taxonomy" id="65129"/>
    <lineage>
        <taxon>Eukaryota</taxon>
        <taxon>Sar</taxon>
        <taxon>Alveolata</taxon>
        <taxon>Ciliophora</taxon>
        <taxon>Intramacronucleata</taxon>
        <taxon>Oligohymenophorea</taxon>
        <taxon>Peniculida</taxon>
        <taxon>Parameciidae</taxon>
        <taxon>Paramecium</taxon>
    </lineage>
</organism>
<protein>
    <recommendedName>
        <fullName evidence="4">Transmembrane protein</fullName>
    </recommendedName>
</protein>
<evidence type="ECO:0000313" key="3">
    <source>
        <dbReference type="Proteomes" id="UP000692954"/>
    </source>
</evidence>
<evidence type="ECO:0008006" key="4">
    <source>
        <dbReference type="Google" id="ProtNLM"/>
    </source>
</evidence>
<keyword evidence="1" id="KW-1133">Transmembrane helix</keyword>
<keyword evidence="1" id="KW-0472">Membrane</keyword>
<feature type="transmembrane region" description="Helical" evidence="1">
    <location>
        <begin position="12"/>
        <end position="36"/>
    </location>
</feature>
<dbReference type="AlphaFoldDB" id="A0A8S1RSB9"/>
<keyword evidence="1" id="KW-0812">Transmembrane</keyword>
<evidence type="ECO:0000256" key="1">
    <source>
        <dbReference type="SAM" id="Phobius"/>
    </source>
</evidence>